<dbReference type="EMBL" id="BMJC01000002">
    <property type="protein sequence ID" value="GGA98131.1"/>
    <property type="molecule type" value="Genomic_DNA"/>
</dbReference>
<reference evidence="1" key="2">
    <citation type="submission" date="2020-09" db="EMBL/GenBank/DDBJ databases">
        <authorList>
            <person name="Sun Q."/>
            <person name="Zhou Y."/>
        </authorList>
    </citation>
    <scope>NUCLEOTIDE SEQUENCE</scope>
    <source>
        <strain evidence="1">CGMCC 1.15448</strain>
    </source>
</reference>
<proteinExistence type="predicted"/>
<organism evidence="1 2">
    <name type="scientific">Puia dinghuensis</name>
    <dbReference type="NCBI Taxonomy" id="1792502"/>
    <lineage>
        <taxon>Bacteria</taxon>
        <taxon>Pseudomonadati</taxon>
        <taxon>Bacteroidota</taxon>
        <taxon>Chitinophagia</taxon>
        <taxon>Chitinophagales</taxon>
        <taxon>Chitinophagaceae</taxon>
        <taxon>Puia</taxon>
    </lineage>
</organism>
<accession>A0A8J2XSS4</accession>
<dbReference type="AlphaFoldDB" id="A0A8J2XSS4"/>
<evidence type="ECO:0000313" key="1">
    <source>
        <dbReference type="EMBL" id="GGA98131.1"/>
    </source>
</evidence>
<reference evidence="1" key="1">
    <citation type="journal article" date="2014" name="Int. J. Syst. Evol. Microbiol.">
        <title>Complete genome sequence of Corynebacterium casei LMG S-19264T (=DSM 44701T), isolated from a smear-ripened cheese.</title>
        <authorList>
            <consortium name="US DOE Joint Genome Institute (JGI-PGF)"/>
            <person name="Walter F."/>
            <person name="Albersmeier A."/>
            <person name="Kalinowski J."/>
            <person name="Ruckert C."/>
        </authorList>
    </citation>
    <scope>NUCLEOTIDE SEQUENCE</scope>
    <source>
        <strain evidence="1">CGMCC 1.15448</strain>
    </source>
</reference>
<keyword evidence="2" id="KW-1185">Reference proteome</keyword>
<dbReference type="Proteomes" id="UP000607559">
    <property type="component" value="Unassembled WGS sequence"/>
</dbReference>
<gene>
    <name evidence="1" type="ORF">GCM10011511_21800</name>
</gene>
<comment type="caution">
    <text evidence="1">The sequence shown here is derived from an EMBL/GenBank/DDBJ whole genome shotgun (WGS) entry which is preliminary data.</text>
</comment>
<protein>
    <submittedName>
        <fullName evidence="1">Uncharacterized protein</fullName>
    </submittedName>
</protein>
<sequence>MLELHSNFTNDGSKTVADGVKPTNHVFHETIEITHGWNSWFETGFYFFNTLGNDGRTTYVGSHIRPRVMAPASWKWPVGVSLSMEAGWQKRDYSPDDWTLEIRPIVDKQWGPLYVSFNPTFDKAFHGVDKDLGYVFSPNLKAAYNVTKVVAGGFEYYGSVGPLNHFQPYQQQQHQLFAAIDLDWSPDWEFNAGYGWGFTQSTDNAIFKVILGYRFH</sequence>
<evidence type="ECO:0000313" key="2">
    <source>
        <dbReference type="Proteomes" id="UP000607559"/>
    </source>
</evidence>
<name>A0A8J2XSS4_9BACT</name>